<organism evidence="2 3">
    <name type="scientific">Actinoplanes sandaracinus</name>
    <dbReference type="NCBI Taxonomy" id="3045177"/>
    <lineage>
        <taxon>Bacteria</taxon>
        <taxon>Bacillati</taxon>
        <taxon>Actinomycetota</taxon>
        <taxon>Actinomycetes</taxon>
        <taxon>Micromonosporales</taxon>
        <taxon>Micromonosporaceae</taxon>
        <taxon>Actinoplanes</taxon>
    </lineage>
</organism>
<reference evidence="2 3" key="1">
    <citation type="submission" date="2023-05" db="EMBL/GenBank/DDBJ databases">
        <title>Actinoplanes sp. NEAU-A12 genome sequencing.</title>
        <authorList>
            <person name="Wang Z.-S."/>
        </authorList>
    </citation>
    <scope>NUCLEOTIDE SEQUENCE [LARGE SCALE GENOMIC DNA]</scope>
    <source>
        <strain evidence="2 3">NEAU-A12</strain>
    </source>
</reference>
<evidence type="ECO:0000313" key="2">
    <source>
        <dbReference type="EMBL" id="MDI6101620.1"/>
    </source>
</evidence>
<dbReference type="EMBL" id="JASCTH010000015">
    <property type="protein sequence ID" value="MDI6101620.1"/>
    <property type="molecule type" value="Genomic_DNA"/>
</dbReference>
<dbReference type="RefSeq" id="WP_282762552.1">
    <property type="nucleotide sequence ID" value="NZ_JASCTH010000015.1"/>
</dbReference>
<feature type="signal peptide" evidence="1">
    <location>
        <begin position="1"/>
        <end position="36"/>
    </location>
</feature>
<name>A0ABT6WPH3_9ACTN</name>
<evidence type="ECO:0000256" key="1">
    <source>
        <dbReference type="SAM" id="SignalP"/>
    </source>
</evidence>
<evidence type="ECO:0008006" key="4">
    <source>
        <dbReference type="Google" id="ProtNLM"/>
    </source>
</evidence>
<protein>
    <recommendedName>
        <fullName evidence="4">IPT/TIG domain-containing protein</fullName>
    </recommendedName>
</protein>
<sequence length="629" mass="62728">MRKSRNKTGYRPLRAGVAVAATAAVVVAGLSTPAYAADVPTTVNVKQFPTQGGIPVTVTATDANNFYATSKTGSGFTGRLVGGSSPSCGSAAATPGANVKDVGTITRIDDDSASFVSPALTGGTGPWIFCGYNNTVDVAVSTPALIGTPFARMSAITGSTAGGDTLTLTAPEDTFTGTSYAAEFNNAATGCPATYATPATTTIIATTATKVTGTTNQVNVRVPTTITAHTAYFVCVYNGTLVGSTLVARGDTPYSGYVTTTTATVTALPTATLTPASGTTGGLNAITLAVPAGTIDTVTDTPKVLFTRSACGALYPSVAPNTLAEPYLGATTMISSSKVAVTVPARVLTNGTDATTQWNACLYKSDNISTGALLARPATYTVAPTLAAGSAVVNANSGPAQGGTKVLVNGLGAGSLQGIPTGVPAGDAVTATLGGVPLTDIQVQSSTSFTGVTSRRAPGVVDLVVTTAAGSATKASAFTYRYGISVTPNTAKAGTTPVLDITGAGFKAITTWANVADDTAATGNGYVLLANNAYASQDWGTVTGAFKDNTGEPTAACNNVLPIGDTEIICTLDLNTTIDVDVTDKTQTTGSSPTPAGTYSIVVLNKGTTIAASDVSIISSGATFTVAPF</sequence>
<proteinExistence type="predicted"/>
<accession>A0ABT6WPH3</accession>
<gene>
    <name evidence="2" type="ORF">QLQ12_23650</name>
</gene>
<feature type="chain" id="PRO_5046863024" description="IPT/TIG domain-containing protein" evidence="1">
    <location>
        <begin position="37"/>
        <end position="629"/>
    </location>
</feature>
<keyword evidence="1" id="KW-0732">Signal</keyword>
<dbReference type="InterPro" id="IPR013783">
    <property type="entry name" value="Ig-like_fold"/>
</dbReference>
<evidence type="ECO:0000313" key="3">
    <source>
        <dbReference type="Proteomes" id="UP001241758"/>
    </source>
</evidence>
<dbReference type="InterPro" id="IPR014756">
    <property type="entry name" value="Ig_E-set"/>
</dbReference>
<comment type="caution">
    <text evidence="2">The sequence shown here is derived from an EMBL/GenBank/DDBJ whole genome shotgun (WGS) entry which is preliminary data.</text>
</comment>
<dbReference type="Gene3D" id="2.60.40.10">
    <property type="entry name" value="Immunoglobulins"/>
    <property type="match status" value="1"/>
</dbReference>
<keyword evidence="3" id="KW-1185">Reference proteome</keyword>
<dbReference type="SUPFAM" id="SSF81296">
    <property type="entry name" value="E set domains"/>
    <property type="match status" value="1"/>
</dbReference>
<dbReference type="Proteomes" id="UP001241758">
    <property type="component" value="Unassembled WGS sequence"/>
</dbReference>